<gene>
    <name evidence="2" type="ORF">ASPCAL07474</name>
</gene>
<evidence type="ECO:0000313" key="3">
    <source>
        <dbReference type="Proteomes" id="UP000054771"/>
    </source>
</evidence>
<organism evidence="2 3">
    <name type="scientific">Aspergillus calidoustus</name>
    <dbReference type="NCBI Taxonomy" id="454130"/>
    <lineage>
        <taxon>Eukaryota</taxon>
        <taxon>Fungi</taxon>
        <taxon>Dikarya</taxon>
        <taxon>Ascomycota</taxon>
        <taxon>Pezizomycotina</taxon>
        <taxon>Eurotiomycetes</taxon>
        <taxon>Eurotiomycetidae</taxon>
        <taxon>Eurotiales</taxon>
        <taxon>Aspergillaceae</taxon>
        <taxon>Aspergillus</taxon>
        <taxon>Aspergillus subgen. Nidulantes</taxon>
    </lineage>
</organism>
<name>A0A0U5G3T4_ASPCI</name>
<dbReference type="EMBL" id="CDMC01000005">
    <property type="protein sequence ID" value="CEL06368.1"/>
    <property type="molecule type" value="Genomic_DNA"/>
</dbReference>
<sequence length="92" mass="10225">MSENQLPSNRALIPRARTIRAYCSVNDYKLLDGDKVIAHENVVNEERTTKAKAPAQDPPTTSAEPQRTHGSTNVAINLAITQQQNQQQQQSK</sequence>
<dbReference type="AlphaFoldDB" id="A0A0U5G3T4"/>
<accession>A0A0U5G3T4</accession>
<feature type="region of interest" description="Disordered" evidence="1">
    <location>
        <begin position="42"/>
        <end position="73"/>
    </location>
</feature>
<protein>
    <submittedName>
        <fullName evidence="2">Uncharacterized protein</fullName>
    </submittedName>
</protein>
<feature type="compositionally biased region" description="Polar residues" evidence="1">
    <location>
        <begin position="58"/>
        <end position="73"/>
    </location>
</feature>
<evidence type="ECO:0000313" key="2">
    <source>
        <dbReference type="EMBL" id="CEL06368.1"/>
    </source>
</evidence>
<dbReference type="Proteomes" id="UP000054771">
    <property type="component" value="Unassembled WGS sequence"/>
</dbReference>
<reference evidence="3" key="1">
    <citation type="journal article" date="2016" name="Genome Announc.">
        <title>Draft genome sequences of fungus Aspergillus calidoustus.</title>
        <authorList>
            <person name="Horn F."/>
            <person name="Linde J."/>
            <person name="Mattern D.J."/>
            <person name="Walther G."/>
            <person name="Guthke R."/>
            <person name="Scherlach K."/>
            <person name="Martin K."/>
            <person name="Brakhage A.A."/>
            <person name="Petzke L."/>
            <person name="Valiante V."/>
        </authorList>
    </citation>
    <scope>NUCLEOTIDE SEQUENCE [LARGE SCALE GENOMIC DNA]</scope>
    <source>
        <strain evidence="3">SF006504</strain>
    </source>
</reference>
<keyword evidence="3" id="KW-1185">Reference proteome</keyword>
<proteinExistence type="predicted"/>
<evidence type="ECO:0000256" key="1">
    <source>
        <dbReference type="SAM" id="MobiDB-lite"/>
    </source>
</evidence>